<comment type="domain">
    <text evidence="12">The clip domain consists of 35-55 residues which are 'knitted' together usually by 3 conserved disulfide bonds forming a clip-like compact structure.</text>
</comment>
<dbReference type="InterPro" id="IPR001254">
    <property type="entry name" value="Trypsin_dom"/>
</dbReference>
<evidence type="ECO:0000313" key="14">
    <source>
        <dbReference type="EnsemblMetazoa" id="AFUN022027-PA"/>
    </source>
</evidence>
<dbReference type="SMART" id="SM00020">
    <property type="entry name" value="Tryp_SPc"/>
    <property type="match status" value="1"/>
</dbReference>
<accession>A0A4Y0BMZ9</accession>
<keyword evidence="2 12" id="KW-0964">Secreted</keyword>
<dbReference type="InterPro" id="IPR022700">
    <property type="entry name" value="CLIP"/>
</dbReference>
<dbReference type="Pfam" id="PF00089">
    <property type="entry name" value="Trypsin"/>
    <property type="match status" value="1"/>
</dbReference>
<sequence>MFRARLSVCAVFTFVLPLFVVLVQGQRSMKGKACILMTGEPGRCIRLEDCTAIAALVNRSVRYPSDSEKIRAVFGACESDESASDPIVCCKTPTLSPTRRRVVTSTAASIPITRTRPTRARATTISTTTVRTRPVIKYDNFREVLPPYCGIKNQLGNNVFFGAEDNDNVHSWAVYLEIRKPNSNRPGRCVGTFIQENFVLTAAHCLHNLAKENVKLFFGVTKLSKLEQCLIMNECEERAAAEVIIHENYNFHARTNDIALIRLNNSIDIMGEIAPACLPLNYTFDESLANDRRVVSFGWGENEHGTMSDTKGIVMLNVVPQAECEDYLKRQKRFNASMIYSVMCTNSEIAGQDVCEGDSGAPMLHLRGKQYFVVGVVSFGPKCGANIAPGISLRVSEYIGWILLNMKRSELLAEN</sequence>
<feature type="chain" id="PRO_5023965940" description="CLIP domain-containing serine protease" evidence="12">
    <location>
        <begin position="26"/>
        <end position="415"/>
    </location>
</feature>
<evidence type="ECO:0000256" key="12">
    <source>
        <dbReference type="RuleBase" id="RU366078"/>
    </source>
</evidence>
<keyword evidence="3" id="KW-0399">Innate immunity</keyword>
<keyword evidence="8" id="KW-0391">Immunity</keyword>
<dbReference type="PRINTS" id="PR00722">
    <property type="entry name" value="CHYMOTRYPSIN"/>
</dbReference>
<dbReference type="PROSITE" id="PS00134">
    <property type="entry name" value="TRYPSIN_HIS"/>
    <property type="match status" value="1"/>
</dbReference>
<dbReference type="VEuPathDB" id="VectorBase:AFUN022027"/>
<keyword evidence="9" id="KW-1015">Disulfide bond</keyword>
<dbReference type="AlphaFoldDB" id="A0A4Y0BMZ9"/>
<proteinExistence type="inferred from homology"/>
<dbReference type="PANTHER" id="PTHR24260:SF135">
    <property type="entry name" value="CLIP DOMAIN-CONTAINING SERINE PROTEASE-RELATED"/>
    <property type="match status" value="1"/>
</dbReference>
<evidence type="ECO:0000256" key="11">
    <source>
        <dbReference type="ARBA" id="ARBA00024195"/>
    </source>
</evidence>
<dbReference type="GO" id="GO:0005576">
    <property type="term" value="C:extracellular region"/>
    <property type="evidence" value="ECO:0007669"/>
    <property type="project" value="UniProtKB-SubCell"/>
</dbReference>
<dbReference type="GO" id="GO:0045087">
    <property type="term" value="P:innate immune response"/>
    <property type="evidence" value="ECO:0007669"/>
    <property type="project" value="UniProtKB-KW"/>
</dbReference>
<dbReference type="Gene3D" id="3.30.1640.30">
    <property type="match status" value="1"/>
</dbReference>
<dbReference type="InterPro" id="IPR009003">
    <property type="entry name" value="Peptidase_S1_PA"/>
</dbReference>
<evidence type="ECO:0000256" key="2">
    <source>
        <dbReference type="ARBA" id="ARBA00022525"/>
    </source>
</evidence>
<dbReference type="PROSITE" id="PS50240">
    <property type="entry name" value="TRYPSIN_DOM"/>
    <property type="match status" value="1"/>
</dbReference>
<dbReference type="Pfam" id="PF12032">
    <property type="entry name" value="CLIP"/>
    <property type="match status" value="1"/>
</dbReference>
<evidence type="ECO:0000256" key="1">
    <source>
        <dbReference type="ARBA" id="ARBA00004613"/>
    </source>
</evidence>
<dbReference type="InterPro" id="IPR001314">
    <property type="entry name" value="Peptidase_S1A"/>
</dbReference>
<evidence type="ECO:0000256" key="10">
    <source>
        <dbReference type="ARBA" id="ARBA00023180"/>
    </source>
</evidence>
<keyword evidence="6 12" id="KW-0378">Hydrolase</keyword>
<dbReference type="InterPro" id="IPR018114">
    <property type="entry name" value="TRYPSIN_HIS"/>
</dbReference>
<keyword evidence="4 12" id="KW-0645">Protease</keyword>
<dbReference type="EC" id="3.4.21.-" evidence="12"/>
<dbReference type="VEuPathDB" id="VectorBase:AFUN2_005525"/>
<dbReference type="InterPro" id="IPR038565">
    <property type="entry name" value="CLIP_sf"/>
</dbReference>
<evidence type="ECO:0000256" key="7">
    <source>
        <dbReference type="ARBA" id="ARBA00022825"/>
    </source>
</evidence>
<evidence type="ECO:0000256" key="3">
    <source>
        <dbReference type="ARBA" id="ARBA00022588"/>
    </source>
</evidence>
<evidence type="ECO:0000259" key="13">
    <source>
        <dbReference type="PROSITE" id="PS50240"/>
    </source>
</evidence>
<evidence type="ECO:0000256" key="8">
    <source>
        <dbReference type="ARBA" id="ARBA00022859"/>
    </source>
</evidence>
<organism evidence="14">
    <name type="scientific">Anopheles funestus</name>
    <name type="common">African malaria mosquito</name>
    <dbReference type="NCBI Taxonomy" id="62324"/>
    <lineage>
        <taxon>Eukaryota</taxon>
        <taxon>Metazoa</taxon>
        <taxon>Ecdysozoa</taxon>
        <taxon>Arthropoda</taxon>
        <taxon>Hexapoda</taxon>
        <taxon>Insecta</taxon>
        <taxon>Pterygota</taxon>
        <taxon>Neoptera</taxon>
        <taxon>Endopterygota</taxon>
        <taxon>Diptera</taxon>
        <taxon>Nematocera</taxon>
        <taxon>Culicoidea</taxon>
        <taxon>Culicidae</taxon>
        <taxon>Anophelinae</taxon>
        <taxon>Anopheles</taxon>
    </lineage>
</organism>
<keyword evidence="7 12" id="KW-0720">Serine protease</keyword>
<dbReference type="SUPFAM" id="SSF50494">
    <property type="entry name" value="Trypsin-like serine proteases"/>
    <property type="match status" value="1"/>
</dbReference>
<keyword evidence="5 12" id="KW-0732">Signal</keyword>
<feature type="signal peptide" evidence="12">
    <location>
        <begin position="1"/>
        <end position="25"/>
    </location>
</feature>
<feature type="domain" description="Peptidase S1" evidence="13">
    <location>
        <begin position="159"/>
        <end position="407"/>
    </location>
</feature>
<dbReference type="EnsemblMetazoa" id="AFUN022027-RA">
    <property type="protein sequence ID" value="AFUN022027-PA"/>
    <property type="gene ID" value="AFUN022027"/>
</dbReference>
<evidence type="ECO:0000256" key="5">
    <source>
        <dbReference type="ARBA" id="ARBA00022729"/>
    </source>
</evidence>
<dbReference type="STRING" id="62324.A0A4Y0BMZ9"/>
<dbReference type="FunFam" id="2.40.10.10:FF:000028">
    <property type="entry name" value="Serine protease easter"/>
    <property type="match status" value="1"/>
</dbReference>
<evidence type="ECO:0000256" key="6">
    <source>
        <dbReference type="ARBA" id="ARBA00022801"/>
    </source>
</evidence>
<dbReference type="CDD" id="cd00190">
    <property type="entry name" value="Tryp_SPc"/>
    <property type="match status" value="1"/>
</dbReference>
<dbReference type="PANTHER" id="PTHR24260">
    <property type="match status" value="1"/>
</dbReference>
<comment type="subcellular location">
    <subcellularLocation>
        <location evidence="1 12">Secreted</location>
    </subcellularLocation>
</comment>
<evidence type="ECO:0000256" key="9">
    <source>
        <dbReference type="ARBA" id="ARBA00023157"/>
    </source>
</evidence>
<dbReference type="Gene3D" id="2.40.10.10">
    <property type="entry name" value="Trypsin-like serine proteases"/>
    <property type="match status" value="1"/>
</dbReference>
<dbReference type="InterPro" id="IPR051333">
    <property type="entry name" value="CLIP_Serine_Protease"/>
</dbReference>
<dbReference type="GO" id="GO:0004252">
    <property type="term" value="F:serine-type endopeptidase activity"/>
    <property type="evidence" value="ECO:0007669"/>
    <property type="project" value="UniProtKB-UniRule"/>
</dbReference>
<comment type="similarity">
    <text evidence="11 12">Belongs to the peptidase S1 family. CLIP subfamily.</text>
</comment>
<name>A0A4Y0BMZ9_ANOFN</name>
<dbReference type="GO" id="GO:0006508">
    <property type="term" value="P:proteolysis"/>
    <property type="evidence" value="ECO:0007669"/>
    <property type="project" value="UniProtKB-KW"/>
</dbReference>
<dbReference type="InterPro" id="IPR043504">
    <property type="entry name" value="Peptidase_S1_PA_chymotrypsin"/>
</dbReference>
<keyword evidence="10" id="KW-0325">Glycoprotein</keyword>
<evidence type="ECO:0000256" key="4">
    <source>
        <dbReference type="ARBA" id="ARBA00022670"/>
    </source>
</evidence>
<protein>
    <recommendedName>
        <fullName evidence="12">CLIP domain-containing serine protease</fullName>
        <ecNumber evidence="12">3.4.21.-</ecNumber>
    </recommendedName>
</protein>
<reference evidence="14" key="1">
    <citation type="submission" date="2020-05" db="UniProtKB">
        <authorList>
            <consortium name="EnsemblMetazoa"/>
        </authorList>
    </citation>
    <scope>IDENTIFICATION</scope>
    <source>
        <strain evidence="14">FUMOZ</strain>
    </source>
</reference>